<dbReference type="Proteomes" id="UP000249341">
    <property type="component" value="Unassembled WGS sequence"/>
</dbReference>
<dbReference type="EMBL" id="QLMJ01000003">
    <property type="protein sequence ID" value="RAK40540.1"/>
    <property type="molecule type" value="Genomic_DNA"/>
</dbReference>
<feature type="transmembrane region" description="Helical" evidence="2">
    <location>
        <begin position="40"/>
        <end position="61"/>
    </location>
</feature>
<comment type="caution">
    <text evidence="3">The sequence shown here is derived from an EMBL/GenBank/DDBJ whole genome shotgun (WGS) entry which is preliminary data.</text>
</comment>
<evidence type="ECO:0000256" key="1">
    <source>
        <dbReference type="SAM" id="MobiDB-lite"/>
    </source>
</evidence>
<keyword evidence="2" id="KW-0812">Transmembrane</keyword>
<gene>
    <name evidence="3" type="ORF">B0I29_103578</name>
</gene>
<dbReference type="AlphaFoldDB" id="A0A327ZGM3"/>
<name>A0A327ZGM3_9ACTN</name>
<keyword evidence="4" id="KW-1185">Reference proteome</keyword>
<protein>
    <submittedName>
        <fullName evidence="3">Uncharacterized protein</fullName>
    </submittedName>
</protein>
<evidence type="ECO:0000256" key="2">
    <source>
        <dbReference type="SAM" id="Phobius"/>
    </source>
</evidence>
<proteinExistence type="predicted"/>
<organism evidence="3 4">
    <name type="scientific">Actinoplanes lutulentus</name>
    <dbReference type="NCBI Taxonomy" id="1287878"/>
    <lineage>
        <taxon>Bacteria</taxon>
        <taxon>Bacillati</taxon>
        <taxon>Actinomycetota</taxon>
        <taxon>Actinomycetes</taxon>
        <taxon>Micromonosporales</taxon>
        <taxon>Micromonosporaceae</taxon>
        <taxon>Actinoplanes</taxon>
    </lineage>
</organism>
<keyword evidence="2" id="KW-1133">Transmembrane helix</keyword>
<feature type="region of interest" description="Disordered" evidence="1">
    <location>
        <begin position="1"/>
        <end position="21"/>
    </location>
</feature>
<dbReference type="RefSeq" id="WP_111648545.1">
    <property type="nucleotide sequence ID" value="NZ_JACHWI010000004.1"/>
</dbReference>
<accession>A0A327ZGM3</accession>
<keyword evidence="2" id="KW-0472">Membrane</keyword>
<sequence length="391" mass="41436">MNDDEYGTSLLRPLDTGVPDGPSRINVAKAMGDGRRARRVRTVSTAAVITAVVATAGALVLRPTTEHVLPALPPDPVKPSSCVAQKLEFGKAASAEVTGGDPTGTYLVGTTNSWAGAESRTVLVWEKGELTASVPTPERMPVMSDINGSGIAVGGTAEMPSLPFFLRDGKVTRLKGDGTAIAINEAGEIAGNYEKRGEAAPQRWASPDAEPEVMPVPAGANGGRTVDIDENGTVVTSFYTTKGEKAFLWHADGSVEPIAGPDRLDRSNVQPIAFHFGWLYAEVRGGQSSAAGRSDSGIQRYHVPTRTWQQVSAATWEAHVPAPTNIGGFQSEIPQVFVGRQILELPDMTETPDDGYTVDFISENAKVVAGNKFSLTASDNNPPDPIIWSCR</sequence>
<reference evidence="3 4" key="1">
    <citation type="submission" date="2018-06" db="EMBL/GenBank/DDBJ databases">
        <title>Genomic Encyclopedia of Type Strains, Phase III (KMG-III): the genomes of soil and plant-associated and newly described type strains.</title>
        <authorList>
            <person name="Whitman W."/>
        </authorList>
    </citation>
    <scope>NUCLEOTIDE SEQUENCE [LARGE SCALE GENOMIC DNA]</scope>
    <source>
        <strain evidence="3 4">CGMCC 4.7090</strain>
    </source>
</reference>
<evidence type="ECO:0000313" key="4">
    <source>
        <dbReference type="Proteomes" id="UP000249341"/>
    </source>
</evidence>
<evidence type="ECO:0000313" key="3">
    <source>
        <dbReference type="EMBL" id="RAK40540.1"/>
    </source>
</evidence>
<dbReference type="OrthoDB" id="3365614at2"/>